<dbReference type="GO" id="GO:0016747">
    <property type="term" value="F:acyltransferase activity, transferring groups other than amino-acyl groups"/>
    <property type="evidence" value="ECO:0007669"/>
    <property type="project" value="InterPro"/>
</dbReference>
<dbReference type="Gene3D" id="3.40.630.30">
    <property type="match status" value="1"/>
</dbReference>
<dbReference type="STRING" id="903984.BCR21_04325"/>
<sequence>MKIIPLTQTDSSYKQELAKLLSVTWPDDYPTLASQEIEGLFAEERIALGAIEGQHLIGFVGAIPQYGKTGWELHPLVVDPVYQHRNVGTDLVQALENEVKKQGGITIYLGSDDETSATSLSDTDLYEETFKKISTIKNYKHHPYEFYQKLGYQIVGVFPDVNGLGKPDIWMAKRIVTDK</sequence>
<proteinExistence type="predicted"/>
<dbReference type="OrthoDB" id="7365228at2"/>
<organism evidence="2 3">
    <name type="scientific">Enterococcus ureasiticus</name>
    <dbReference type="NCBI Taxonomy" id="903984"/>
    <lineage>
        <taxon>Bacteria</taxon>
        <taxon>Bacillati</taxon>
        <taxon>Bacillota</taxon>
        <taxon>Bacilli</taxon>
        <taxon>Lactobacillales</taxon>
        <taxon>Enterococcaceae</taxon>
        <taxon>Enterococcus</taxon>
    </lineage>
</organism>
<evidence type="ECO:0000313" key="3">
    <source>
        <dbReference type="Proteomes" id="UP000094068"/>
    </source>
</evidence>
<dbReference type="SUPFAM" id="SSF55729">
    <property type="entry name" value="Acyl-CoA N-acyltransferases (Nat)"/>
    <property type="match status" value="1"/>
</dbReference>
<protein>
    <submittedName>
        <fullName evidence="2">AAC(6')-Ii family aminoglycoside 6'-N-acetyltransferase</fullName>
    </submittedName>
</protein>
<dbReference type="InterPro" id="IPR016181">
    <property type="entry name" value="Acyl_CoA_acyltransferase"/>
</dbReference>
<evidence type="ECO:0000259" key="1">
    <source>
        <dbReference type="PROSITE" id="PS51186"/>
    </source>
</evidence>
<dbReference type="Proteomes" id="UP000094068">
    <property type="component" value="Unassembled WGS sequence"/>
</dbReference>
<dbReference type="InterPro" id="IPR000182">
    <property type="entry name" value="GNAT_dom"/>
</dbReference>
<keyword evidence="3" id="KW-1185">Reference proteome</keyword>
<feature type="domain" description="N-acetyltransferase" evidence="1">
    <location>
        <begin position="1"/>
        <end position="176"/>
    </location>
</feature>
<dbReference type="Pfam" id="PF00583">
    <property type="entry name" value="Acetyltransf_1"/>
    <property type="match status" value="1"/>
</dbReference>
<dbReference type="CDD" id="cd04301">
    <property type="entry name" value="NAT_SF"/>
    <property type="match status" value="1"/>
</dbReference>
<name>A0A1E5GNH7_9ENTE</name>
<gene>
    <name evidence="2" type="ORF">BCR21_04325</name>
</gene>
<keyword evidence="2" id="KW-0808">Transferase</keyword>
<evidence type="ECO:0000313" key="2">
    <source>
        <dbReference type="EMBL" id="OEG14221.1"/>
    </source>
</evidence>
<dbReference type="PROSITE" id="PS51186">
    <property type="entry name" value="GNAT"/>
    <property type="match status" value="1"/>
</dbReference>
<accession>A0A1E5GNH7</accession>
<dbReference type="RefSeq" id="WP_069645263.1">
    <property type="nucleotide sequence ID" value="NZ_MIJZ01000001.1"/>
</dbReference>
<reference evidence="3" key="1">
    <citation type="submission" date="2016-09" db="EMBL/GenBank/DDBJ databases">
        <authorList>
            <person name="Gulvik C.A."/>
        </authorList>
    </citation>
    <scope>NUCLEOTIDE SEQUENCE [LARGE SCALE GENOMIC DNA]</scope>
    <source>
        <strain evidence="3">DSM 23328</strain>
    </source>
</reference>
<dbReference type="EMBL" id="MIJZ01000001">
    <property type="protein sequence ID" value="OEG14221.1"/>
    <property type="molecule type" value="Genomic_DNA"/>
</dbReference>
<dbReference type="AlphaFoldDB" id="A0A1E5GNH7"/>
<comment type="caution">
    <text evidence="2">The sequence shown here is derived from an EMBL/GenBank/DDBJ whole genome shotgun (WGS) entry which is preliminary data.</text>
</comment>